<dbReference type="PANTHER" id="PTHR12599">
    <property type="entry name" value="PTERIN-4-ALPHA-CARBINOLAMINE DEHYDRATASE"/>
    <property type="match status" value="1"/>
</dbReference>
<dbReference type="InterPro" id="IPR001533">
    <property type="entry name" value="Pterin_deHydtase"/>
</dbReference>
<evidence type="ECO:0000256" key="5">
    <source>
        <dbReference type="ARBA" id="ARBA00030497"/>
    </source>
</evidence>
<dbReference type="EC" id="4.2.1.96" evidence="3"/>
<evidence type="ECO:0000256" key="3">
    <source>
        <dbReference type="ARBA" id="ARBA00013252"/>
    </source>
</evidence>
<keyword evidence="7" id="KW-1185">Reference proteome</keyword>
<dbReference type="Gene3D" id="3.30.1360.20">
    <property type="entry name" value="Transcriptional coactivator/pterin dehydratase"/>
    <property type="match status" value="1"/>
</dbReference>
<dbReference type="PANTHER" id="PTHR12599:SF0">
    <property type="entry name" value="PTERIN-4-ALPHA-CARBINOLAMINE DEHYDRATASE"/>
    <property type="match status" value="1"/>
</dbReference>
<protein>
    <recommendedName>
        <fullName evidence="3">4a-hydroxytetrahydrobiopterin dehydratase</fullName>
        <ecNumber evidence="3">4.2.1.96</ecNumber>
    </recommendedName>
    <alternativeName>
        <fullName evidence="5">4-alpha-hydroxy-tetrahydropterin dehydratase</fullName>
    </alternativeName>
</protein>
<dbReference type="EMBL" id="JBEVYD010000012">
    <property type="protein sequence ID" value="KAL3229183.1"/>
    <property type="molecule type" value="Genomic_DNA"/>
</dbReference>
<gene>
    <name evidence="6" type="ORF">RNJ44_02270</name>
</gene>
<organism evidence="6 7">
    <name type="scientific">Nakaseomyces bracarensis</name>
    <dbReference type="NCBI Taxonomy" id="273131"/>
    <lineage>
        <taxon>Eukaryota</taxon>
        <taxon>Fungi</taxon>
        <taxon>Dikarya</taxon>
        <taxon>Ascomycota</taxon>
        <taxon>Saccharomycotina</taxon>
        <taxon>Saccharomycetes</taxon>
        <taxon>Saccharomycetales</taxon>
        <taxon>Saccharomycetaceae</taxon>
        <taxon>Nakaseomyces</taxon>
    </lineage>
</organism>
<dbReference type="InterPro" id="IPR036428">
    <property type="entry name" value="PCD_sf"/>
</dbReference>
<evidence type="ECO:0000256" key="4">
    <source>
        <dbReference type="ARBA" id="ARBA00023239"/>
    </source>
</evidence>
<comment type="catalytic activity">
    <reaction evidence="1">
        <text>(4aS,6R)-4a-hydroxy-L-erythro-5,6,7,8-tetrahydrobiopterin = (6R)-L-erythro-6,7-dihydrobiopterin + H2O</text>
        <dbReference type="Rhea" id="RHEA:11920"/>
        <dbReference type="ChEBI" id="CHEBI:15377"/>
        <dbReference type="ChEBI" id="CHEBI:15642"/>
        <dbReference type="ChEBI" id="CHEBI:43120"/>
        <dbReference type="EC" id="4.2.1.96"/>
    </reaction>
</comment>
<dbReference type="CDD" id="cd00488">
    <property type="entry name" value="PCD_DCoH"/>
    <property type="match status" value="1"/>
</dbReference>
<accession>A0ABR4NMZ0</accession>
<dbReference type="Proteomes" id="UP001623330">
    <property type="component" value="Unassembled WGS sequence"/>
</dbReference>
<evidence type="ECO:0000256" key="1">
    <source>
        <dbReference type="ARBA" id="ARBA00001554"/>
    </source>
</evidence>
<dbReference type="Pfam" id="PF01329">
    <property type="entry name" value="Pterin_4a"/>
    <property type="match status" value="1"/>
</dbReference>
<dbReference type="SUPFAM" id="SSF55248">
    <property type="entry name" value="PCD-like"/>
    <property type="match status" value="1"/>
</dbReference>
<evidence type="ECO:0000313" key="7">
    <source>
        <dbReference type="Proteomes" id="UP001623330"/>
    </source>
</evidence>
<comment type="similarity">
    <text evidence="2">Belongs to the pterin-4-alpha-carbinolamine dehydratase family.</text>
</comment>
<proteinExistence type="inferred from homology"/>
<keyword evidence="4" id="KW-0456">Lyase</keyword>
<evidence type="ECO:0000256" key="2">
    <source>
        <dbReference type="ARBA" id="ARBA00006472"/>
    </source>
</evidence>
<reference evidence="6 7" key="1">
    <citation type="submission" date="2024-05" db="EMBL/GenBank/DDBJ databases">
        <title>Long read based assembly of the Candida bracarensis genome reveals expanded adhesin content.</title>
        <authorList>
            <person name="Marcet-Houben M."/>
            <person name="Ksiezopolska E."/>
            <person name="Gabaldon T."/>
        </authorList>
    </citation>
    <scope>NUCLEOTIDE SEQUENCE [LARGE SCALE GENOMIC DNA]</scope>
    <source>
        <strain evidence="6 7">CBM6</strain>
    </source>
</reference>
<comment type="caution">
    <text evidence="6">The sequence shown here is derived from an EMBL/GenBank/DDBJ whole genome shotgun (WGS) entry which is preliminary data.</text>
</comment>
<sequence length="112" mass="13067">MFNRIVKAEAERVSLPELQKLLQGQLAHWTQRDDRLIREVKFNDYQATWAFLTQVSMRAHLWGHHPTITTTYTSVKLELQTHDLLRDNVPAPGVSNIDIKLAKQIEKYITKT</sequence>
<name>A0ABR4NMZ0_9SACH</name>
<evidence type="ECO:0000313" key="6">
    <source>
        <dbReference type="EMBL" id="KAL3229183.1"/>
    </source>
</evidence>